<dbReference type="GO" id="GO:0008897">
    <property type="term" value="F:holo-[acyl-carrier-protein] synthase activity"/>
    <property type="evidence" value="ECO:0007669"/>
    <property type="project" value="UniProtKB-UniRule"/>
</dbReference>
<evidence type="ECO:0000256" key="8">
    <source>
        <dbReference type="ARBA" id="ARBA00050875"/>
    </source>
</evidence>
<keyword evidence="10" id="KW-0963">Cytoplasm</keyword>
<feature type="domain" description="4'-phosphopantetheinyl transferase" evidence="11">
    <location>
        <begin position="4"/>
        <end position="97"/>
    </location>
</feature>
<feature type="binding site" evidence="10">
    <location>
        <position position="57"/>
    </location>
    <ligand>
        <name>Mg(2+)</name>
        <dbReference type="ChEBI" id="CHEBI:18420"/>
    </ligand>
</feature>
<dbReference type="EMBL" id="CP048877">
    <property type="protein sequence ID" value="QIJ72624.1"/>
    <property type="molecule type" value="Genomic_DNA"/>
</dbReference>
<dbReference type="EC" id="2.7.8.7" evidence="10"/>
<evidence type="ECO:0000256" key="6">
    <source>
        <dbReference type="ARBA" id="ARBA00023098"/>
    </source>
</evidence>
<comment type="cofactor">
    <cofactor evidence="10">
        <name>Mg(2+)</name>
        <dbReference type="ChEBI" id="CHEBI:18420"/>
    </cofactor>
</comment>
<dbReference type="InterPro" id="IPR004568">
    <property type="entry name" value="Ppantetheine-prot_Trfase_dom"/>
</dbReference>
<evidence type="ECO:0000256" key="3">
    <source>
        <dbReference type="ARBA" id="ARBA00022723"/>
    </source>
</evidence>
<dbReference type="Gene3D" id="3.90.470.20">
    <property type="entry name" value="4'-phosphopantetheinyl transferase domain"/>
    <property type="match status" value="1"/>
</dbReference>
<organism evidence="12 13">
    <name type="scientific">Thermosulfuriphilus ammonigenes</name>
    <dbReference type="NCBI Taxonomy" id="1936021"/>
    <lineage>
        <taxon>Bacteria</taxon>
        <taxon>Pseudomonadati</taxon>
        <taxon>Thermodesulfobacteriota</taxon>
        <taxon>Thermodesulfobacteria</taxon>
        <taxon>Thermodesulfobacteriales</taxon>
        <taxon>Thermodesulfobacteriaceae</taxon>
        <taxon>Thermosulfuriphilus</taxon>
    </lineage>
</organism>
<gene>
    <name evidence="10" type="primary">acpS</name>
    <name evidence="12" type="ORF">G4V39_10215</name>
</gene>
<dbReference type="FunFam" id="3.90.470.20:FF:000001">
    <property type="entry name" value="Holo-[acyl-carrier-protein] synthase"/>
    <property type="match status" value="1"/>
</dbReference>
<keyword evidence="4 10" id="KW-0276">Fatty acid metabolism</keyword>
<comment type="similarity">
    <text evidence="10">Belongs to the P-Pant transferase superfamily. AcpS family.</text>
</comment>
<evidence type="ECO:0000256" key="2">
    <source>
        <dbReference type="ARBA" id="ARBA00022679"/>
    </source>
</evidence>
<dbReference type="NCBIfam" id="TIGR00516">
    <property type="entry name" value="acpS"/>
    <property type="match status" value="1"/>
</dbReference>
<comment type="function">
    <text evidence="10">Transfers the 4'-phosphopantetheine moiety from coenzyme A to a Ser of acyl-carrier-protein.</text>
</comment>
<evidence type="ECO:0000256" key="7">
    <source>
        <dbReference type="ARBA" id="ARBA00023160"/>
    </source>
</evidence>
<protein>
    <recommendedName>
        <fullName evidence="10">Holo-[acyl-carrier-protein] synthase</fullName>
        <shortName evidence="10">Holo-ACP synthase</shortName>
        <ecNumber evidence="10">2.7.8.7</ecNumber>
    </recommendedName>
    <alternativeName>
        <fullName evidence="10">4'-phosphopantetheinyl transferase AcpS</fullName>
    </alternativeName>
</protein>
<dbReference type="GO" id="GO:0005737">
    <property type="term" value="C:cytoplasm"/>
    <property type="evidence" value="ECO:0007669"/>
    <property type="project" value="UniProtKB-SubCell"/>
</dbReference>
<keyword evidence="7 10" id="KW-0275">Fatty acid biosynthesis</keyword>
<dbReference type="Pfam" id="PF01648">
    <property type="entry name" value="ACPS"/>
    <property type="match status" value="1"/>
</dbReference>
<evidence type="ECO:0000256" key="1">
    <source>
        <dbReference type="ARBA" id="ARBA00022516"/>
    </source>
</evidence>
<keyword evidence="13" id="KW-1185">Reference proteome</keyword>
<keyword evidence="2 10" id="KW-0808">Transferase</keyword>
<sequence>MILGLGVDIVQISRIEAALKRHGRRFENRLFTAEELAYCRKRPRPALHLAGRFAAKEAASKALGTGMRGVSFREIEIIREPSGRPGLRFHGRAAEVARALGVRTAFVSLSHEQGVAVAVVVLEG</sequence>
<keyword evidence="6 10" id="KW-0443">Lipid metabolism</keyword>
<keyword evidence="3 10" id="KW-0479">Metal-binding</keyword>
<evidence type="ECO:0000256" key="5">
    <source>
        <dbReference type="ARBA" id="ARBA00022842"/>
    </source>
</evidence>
<dbReference type="GO" id="GO:0006633">
    <property type="term" value="P:fatty acid biosynthetic process"/>
    <property type="evidence" value="ECO:0007669"/>
    <property type="project" value="UniProtKB-UniRule"/>
</dbReference>
<dbReference type="HAMAP" id="MF_00101">
    <property type="entry name" value="AcpS"/>
    <property type="match status" value="1"/>
</dbReference>
<keyword evidence="5 10" id="KW-0460">Magnesium</keyword>
<evidence type="ECO:0000256" key="9">
    <source>
        <dbReference type="ARBA" id="ARBA00054726"/>
    </source>
</evidence>
<dbReference type="NCBIfam" id="NF000832">
    <property type="entry name" value="PRK00070.3-2"/>
    <property type="match status" value="1"/>
</dbReference>
<feature type="binding site" evidence="10">
    <location>
        <position position="8"/>
    </location>
    <ligand>
        <name>Mg(2+)</name>
        <dbReference type="ChEBI" id="CHEBI:18420"/>
    </ligand>
</feature>
<dbReference type="NCBIfam" id="TIGR00556">
    <property type="entry name" value="pantethn_trn"/>
    <property type="match status" value="1"/>
</dbReference>
<dbReference type="GO" id="GO:0000287">
    <property type="term" value="F:magnesium ion binding"/>
    <property type="evidence" value="ECO:0007669"/>
    <property type="project" value="UniProtKB-UniRule"/>
</dbReference>
<dbReference type="InterPro" id="IPR002582">
    <property type="entry name" value="ACPS"/>
</dbReference>
<dbReference type="RefSeq" id="WP_166032840.1">
    <property type="nucleotide sequence ID" value="NZ_CP048877.1"/>
</dbReference>
<comment type="subcellular location">
    <subcellularLocation>
        <location evidence="10">Cytoplasm</location>
    </subcellularLocation>
</comment>
<dbReference type="InterPro" id="IPR008278">
    <property type="entry name" value="4-PPantetheinyl_Trfase_dom"/>
</dbReference>
<accession>A0A6G7PY57</accession>
<evidence type="ECO:0000313" key="13">
    <source>
        <dbReference type="Proteomes" id="UP000502179"/>
    </source>
</evidence>
<keyword evidence="1 10" id="KW-0444">Lipid biosynthesis</keyword>
<dbReference type="InterPro" id="IPR037143">
    <property type="entry name" value="4-PPantetheinyl_Trfase_dom_sf"/>
</dbReference>
<proteinExistence type="inferred from homology"/>
<comment type="catalytic activity">
    <reaction evidence="8 10">
        <text>apo-[ACP] + CoA = holo-[ACP] + adenosine 3',5'-bisphosphate + H(+)</text>
        <dbReference type="Rhea" id="RHEA:12068"/>
        <dbReference type="Rhea" id="RHEA-COMP:9685"/>
        <dbReference type="Rhea" id="RHEA-COMP:9690"/>
        <dbReference type="ChEBI" id="CHEBI:15378"/>
        <dbReference type="ChEBI" id="CHEBI:29999"/>
        <dbReference type="ChEBI" id="CHEBI:57287"/>
        <dbReference type="ChEBI" id="CHEBI:58343"/>
        <dbReference type="ChEBI" id="CHEBI:64479"/>
        <dbReference type="EC" id="2.7.8.7"/>
    </reaction>
</comment>
<comment type="function">
    <text evidence="9">Transfers the 4'-phosphopantetheine moiety from coenzyme A to the 'Ser-36' of acyl-carrier-protein.</text>
</comment>
<evidence type="ECO:0000313" key="12">
    <source>
        <dbReference type="EMBL" id="QIJ72624.1"/>
    </source>
</evidence>
<evidence type="ECO:0000256" key="10">
    <source>
        <dbReference type="HAMAP-Rule" id="MF_00101"/>
    </source>
</evidence>
<dbReference type="SUPFAM" id="SSF56214">
    <property type="entry name" value="4'-phosphopantetheinyl transferase"/>
    <property type="match status" value="1"/>
</dbReference>
<dbReference type="KEGG" id="tav:G4V39_10215"/>
<name>A0A6G7PY57_9BACT</name>
<evidence type="ECO:0000256" key="4">
    <source>
        <dbReference type="ARBA" id="ARBA00022832"/>
    </source>
</evidence>
<dbReference type="AlphaFoldDB" id="A0A6G7PY57"/>
<dbReference type="Proteomes" id="UP000502179">
    <property type="component" value="Chromosome"/>
</dbReference>
<reference evidence="12 13" key="1">
    <citation type="submission" date="2020-02" db="EMBL/GenBank/DDBJ databases">
        <title>Genome analysis of Thermosulfuriphilus ammonigenes ST65T, an anaerobic thermophilic chemolithoautotrophic bacterium isolated from a deep-sea hydrothermal vent.</title>
        <authorList>
            <person name="Slobodkina G."/>
            <person name="Allioux M."/>
            <person name="Merkel A."/>
            <person name="Alain K."/>
            <person name="Jebbar M."/>
            <person name="Slobodkin A."/>
        </authorList>
    </citation>
    <scope>NUCLEOTIDE SEQUENCE [LARGE SCALE GENOMIC DNA]</scope>
    <source>
        <strain evidence="12 13">ST65</strain>
    </source>
</reference>
<evidence type="ECO:0000259" key="11">
    <source>
        <dbReference type="Pfam" id="PF01648"/>
    </source>
</evidence>